<dbReference type="Pfam" id="PF06445">
    <property type="entry name" value="GyrI-like"/>
    <property type="match status" value="1"/>
</dbReference>
<dbReference type="InterPro" id="IPR029442">
    <property type="entry name" value="GyrI-like"/>
</dbReference>
<evidence type="ECO:0000313" key="2">
    <source>
        <dbReference type="EMBL" id="GAA1623126.1"/>
    </source>
</evidence>
<accession>A0ABN2EZD4</accession>
<dbReference type="Proteomes" id="UP001501319">
    <property type="component" value="Unassembled WGS sequence"/>
</dbReference>
<sequence length="164" mass="18747">MEEEPMAEPTIVTREEQPYVALRSNVAMDEIGAFAHRLDEVASWMAARNVLPVDAPFFKYDEIDLEAGLVLEIGYPTDDRHAGEDPIVSGVLPAGKYVSMTHRGHPAQLIDATRELLAWAKQQELEFDVDGNKWRCRLEIYKSDPHEVPDMNDWETELLIRLRD</sequence>
<dbReference type="SUPFAM" id="SSF55136">
    <property type="entry name" value="Probable bacterial effector-binding domain"/>
    <property type="match status" value="1"/>
</dbReference>
<dbReference type="Gene3D" id="3.20.80.10">
    <property type="entry name" value="Regulatory factor, effector binding domain"/>
    <property type="match status" value="1"/>
</dbReference>
<reference evidence="2 3" key="1">
    <citation type="journal article" date="2019" name="Int. J. Syst. Evol. Microbiol.">
        <title>The Global Catalogue of Microorganisms (GCM) 10K type strain sequencing project: providing services to taxonomists for standard genome sequencing and annotation.</title>
        <authorList>
            <consortium name="The Broad Institute Genomics Platform"/>
            <consortium name="The Broad Institute Genome Sequencing Center for Infectious Disease"/>
            <person name="Wu L."/>
            <person name="Ma J."/>
        </authorList>
    </citation>
    <scope>NUCLEOTIDE SEQUENCE [LARGE SCALE GENOMIC DNA]</scope>
    <source>
        <strain evidence="2 3">JCM 14306</strain>
    </source>
</reference>
<evidence type="ECO:0000259" key="1">
    <source>
        <dbReference type="SMART" id="SM00871"/>
    </source>
</evidence>
<name>A0ABN2EZD4_9ACTN</name>
<comment type="caution">
    <text evidence="2">The sequence shown here is derived from an EMBL/GenBank/DDBJ whole genome shotgun (WGS) entry which is preliminary data.</text>
</comment>
<proteinExistence type="predicted"/>
<protein>
    <submittedName>
        <fullName evidence="2">GyrI-like domain-containing protein</fullName>
    </submittedName>
</protein>
<dbReference type="EMBL" id="BAAANE010000002">
    <property type="protein sequence ID" value="GAA1623126.1"/>
    <property type="molecule type" value="Genomic_DNA"/>
</dbReference>
<gene>
    <name evidence="2" type="ORF">GCM10009744_08150</name>
</gene>
<dbReference type="SMART" id="SM00871">
    <property type="entry name" value="AraC_E_bind"/>
    <property type="match status" value="1"/>
</dbReference>
<dbReference type="InterPro" id="IPR011256">
    <property type="entry name" value="Reg_factor_effector_dom_sf"/>
</dbReference>
<keyword evidence="3" id="KW-1185">Reference proteome</keyword>
<dbReference type="InterPro" id="IPR010499">
    <property type="entry name" value="AraC_E-bd"/>
</dbReference>
<evidence type="ECO:0000313" key="3">
    <source>
        <dbReference type="Proteomes" id="UP001501319"/>
    </source>
</evidence>
<feature type="domain" description="AraC effector-binding" evidence="1">
    <location>
        <begin position="7"/>
        <end position="163"/>
    </location>
</feature>
<organism evidence="2 3">
    <name type="scientific">Kribbella alba</name>
    <dbReference type="NCBI Taxonomy" id="190197"/>
    <lineage>
        <taxon>Bacteria</taxon>
        <taxon>Bacillati</taxon>
        <taxon>Actinomycetota</taxon>
        <taxon>Actinomycetes</taxon>
        <taxon>Propionibacteriales</taxon>
        <taxon>Kribbellaceae</taxon>
        <taxon>Kribbella</taxon>
    </lineage>
</organism>